<gene>
    <name evidence="2" type="ORF">QDX21_01855</name>
</gene>
<reference evidence="2 3" key="1">
    <citation type="submission" date="2023-03" db="EMBL/GenBank/DDBJ databases">
        <title>Complete genome sequences of several Auritidibacter ignavus strains isolated from ear infections.</title>
        <authorList>
            <person name="Baehr T."/>
            <person name="Baumhoegger A.M."/>
        </authorList>
    </citation>
    <scope>NUCLEOTIDE SEQUENCE [LARGE SCALE GENOMIC DNA]</scope>
    <source>
        <strain evidence="2 3">BABAE-6</strain>
    </source>
</reference>
<sequence>MTSVVYTLEGSTATLTLDAPENRNAINQALLQGISEGLDRASADDSVRSIVLTHTGSVFCAGADLKDHSLNDTEGGTPTTGASTANAVIRELLTCPKPIIAAVHGHVRAGGMGFVAACDFVVAGPQSTFGLTEVRIGVVAAMIAPVVLARLGDRTAAGWLLRARTITPDEALSAGFISHAITDTDGSVDGTVEEILTDLRKAAPAALEASKMLVNRHVLELMDTREQDMVELSQRFFGGDDAKAGMTAFLNKQHPPWVLDA</sequence>
<dbReference type="InterPro" id="IPR014748">
    <property type="entry name" value="Enoyl-CoA_hydra_C"/>
</dbReference>
<organism evidence="2 3">
    <name type="scientific">Auritidibacter ignavus</name>
    <dbReference type="NCBI Taxonomy" id="678932"/>
    <lineage>
        <taxon>Bacteria</taxon>
        <taxon>Bacillati</taxon>
        <taxon>Actinomycetota</taxon>
        <taxon>Actinomycetes</taxon>
        <taxon>Micrococcales</taxon>
        <taxon>Micrococcaceae</taxon>
        <taxon>Auritidibacter</taxon>
    </lineage>
</organism>
<keyword evidence="3" id="KW-1185">Reference proteome</keyword>
<dbReference type="Pfam" id="PF00378">
    <property type="entry name" value="ECH_1"/>
    <property type="match status" value="1"/>
</dbReference>
<evidence type="ECO:0000313" key="3">
    <source>
        <dbReference type="Proteomes" id="UP001224674"/>
    </source>
</evidence>
<dbReference type="SUPFAM" id="SSF52096">
    <property type="entry name" value="ClpP/crotonase"/>
    <property type="match status" value="1"/>
</dbReference>
<dbReference type="InterPro" id="IPR029045">
    <property type="entry name" value="ClpP/crotonase-like_dom_sf"/>
</dbReference>
<protein>
    <submittedName>
        <fullName evidence="2">Enoyl-CoA hydratase-related protein</fullName>
    </submittedName>
</protein>
<comment type="similarity">
    <text evidence="1">Belongs to the enoyl-CoA hydratase/isomerase family.</text>
</comment>
<dbReference type="InterPro" id="IPR001753">
    <property type="entry name" value="Enoyl-CoA_hydra/iso"/>
</dbReference>
<dbReference type="PANTHER" id="PTHR42964:SF1">
    <property type="entry name" value="POLYKETIDE BIOSYNTHESIS ENOYL-COA HYDRATASE PKSH-RELATED"/>
    <property type="match status" value="1"/>
</dbReference>
<dbReference type="GeneID" id="83694786"/>
<dbReference type="GO" id="GO:0003824">
    <property type="term" value="F:catalytic activity"/>
    <property type="evidence" value="ECO:0007669"/>
    <property type="project" value="UniProtKB-ARBA"/>
</dbReference>
<dbReference type="InterPro" id="IPR051683">
    <property type="entry name" value="Enoyl-CoA_Hydratase/Isomerase"/>
</dbReference>
<dbReference type="Proteomes" id="UP001224674">
    <property type="component" value="Chromosome"/>
</dbReference>
<dbReference type="EMBL" id="CP122566">
    <property type="protein sequence ID" value="WGH93574.1"/>
    <property type="molecule type" value="Genomic_DNA"/>
</dbReference>
<dbReference type="Gene3D" id="3.90.226.10">
    <property type="entry name" value="2-enoyl-CoA Hydratase, Chain A, domain 1"/>
    <property type="match status" value="1"/>
</dbReference>
<dbReference type="Gene3D" id="1.10.12.10">
    <property type="entry name" value="Lyase 2-enoyl-coa Hydratase, Chain A, domain 2"/>
    <property type="match status" value="1"/>
</dbReference>
<dbReference type="PANTHER" id="PTHR42964">
    <property type="entry name" value="ENOYL-COA HYDRATASE"/>
    <property type="match status" value="1"/>
</dbReference>
<proteinExistence type="inferred from homology"/>
<dbReference type="CDD" id="cd06558">
    <property type="entry name" value="crotonase-like"/>
    <property type="match status" value="1"/>
</dbReference>
<dbReference type="RefSeq" id="WP_110100983.1">
    <property type="nucleotide sequence ID" value="NZ_CP122561.1"/>
</dbReference>
<dbReference type="AlphaFoldDB" id="A0AAJ6AJY3"/>
<name>A0AAJ6AJY3_9MICC</name>
<evidence type="ECO:0000256" key="1">
    <source>
        <dbReference type="ARBA" id="ARBA00005254"/>
    </source>
</evidence>
<accession>A0AAJ6AJY3</accession>
<evidence type="ECO:0000313" key="2">
    <source>
        <dbReference type="EMBL" id="WGH93574.1"/>
    </source>
</evidence>